<dbReference type="EMBL" id="KK914263">
    <property type="protein sequence ID" value="KDP43664.1"/>
    <property type="molecule type" value="Genomic_DNA"/>
</dbReference>
<gene>
    <name evidence="2" type="ORF">JCGZ_24122</name>
</gene>
<dbReference type="Proteomes" id="UP000027138">
    <property type="component" value="Unassembled WGS sequence"/>
</dbReference>
<evidence type="ECO:0000256" key="1">
    <source>
        <dbReference type="SAM" id="MobiDB-lite"/>
    </source>
</evidence>
<protein>
    <submittedName>
        <fullName evidence="2">Uncharacterized protein</fullName>
    </submittedName>
</protein>
<proteinExistence type="predicted"/>
<feature type="region of interest" description="Disordered" evidence="1">
    <location>
        <begin position="17"/>
        <end position="36"/>
    </location>
</feature>
<feature type="compositionally biased region" description="Acidic residues" evidence="1">
    <location>
        <begin position="25"/>
        <end position="36"/>
    </location>
</feature>
<name>A0A067LHI6_JATCU</name>
<dbReference type="AlphaFoldDB" id="A0A067LHI6"/>
<evidence type="ECO:0000313" key="2">
    <source>
        <dbReference type="EMBL" id="KDP43664.1"/>
    </source>
</evidence>
<evidence type="ECO:0000313" key="3">
    <source>
        <dbReference type="Proteomes" id="UP000027138"/>
    </source>
</evidence>
<reference evidence="2 3" key="1">
    <citation type="journal article" date="2014" name="PLoS ONE">
        <title>Global Analysis of Gene Expression Profiles in Physic Nut (Jatropha curcas L.) Seedlings Exposed to Salt Stress.</title>
        <authorList>
            <person name="Zhang L."/>
            <person name="Zhang C."/>
            <person name="Wu P."/>
            <person name="Chen Y."/>
            <person name="Li M."/>
            <person name="Jiang H."/>
            <person name="Wu G."/>
        </authorList>
    </citation>
    <scope>NUCLEOTIDE SEQUENCE [LARGE SCALE GENOMIC DNA]</scope>
    <source>
        <strain evidence="3">cv. GZQX0401</strain>
        <tissue evidence="2">Young leaves</tissue>
    </source>
</reference>
<keyword evidence="3" id="KW-1185">Reference proteome</keyword>
<accession>A0A067LHI6</accession>
<organism evidence="2 3">
    <name type="scientific">Jatropha curcas</name>
    <name type="common">Barbados nut</name>
    <dbReference type="NCBI Taxonomy" id="180498"/>
    <lineage>
        <taxon>Eukaryota</taxon>
        <taxon>Viridiplantae</taxon>
        <taxon>Streptophyta</taxon>
        <taxon>Embryophyta</taxon>
        <taxon>Tracheophyta</taxon>
        <taxon>Spermatophyta</taxon>
        <taxon>Magnoliopsida</taxon>
        <taxon>eudicotyledons</taxon>
        <taxon>Gunneridae</taxon>
        <taxon>Pentapetalae</taxon>
        <taxon>rosids</taxon>
        <taxon>fabids</taxon>
        <taxon>Malpighiales</taxon>
        <taxon>Euphorbiaceae</taxon>
        <taxon>Crotonoideae</taxon>
        <taxon>Jatropheae</taxon>
        <taxon>Jatropha</taxon>
    </lineage>
</organism>
<sequence>MVHMRLVENVRDEFHLVGSQGATPDVEETEEASDTNMEEDIPHAFLVLVLFRNYAWEPRLSNRYRTRPISGNCQLTPNCDTVAEAASTSTT</sequence>